<feature type="domain" description="Histidine kinase" evidence="8">
    <location>
        <begin position="278"/>
        <end position="492"/>
    </location>
</feature>
<dbReference type="STRING" id="1391627.SAMN05216464_11896"/>
<evidence type="ECO:0000259" key="9">
    <source>
        <dbReference type="PROSITE" id="PS50112"/>
    </source>
</evidence>
<sequence length="498" mass="56468">MTGHRPSSEMLKMLQTAPNIYLVLSPELYILTASNLYLEATETTRETIVGKHIFEAFPENPELPDASGVKNINASLQEVLRTGKPHKMRIQRYDVPDIHHPGKFITRYWDPSHTPVFDDNGALSYIIQLANNVTEQVLADKVRQKLEISERHFRLLADLVPAKISNARPNGEVTYFNQRWLDYAHLSFEELRDFGYYQMMHPDEIPVFTERLAAAAKEKKPIEMEMRFKNAAGDYRWHLNIASPVLDDNGEITMWVGSTTEIQRLKEDDQRKSDFIGMVSHELKTPLTSLTAILQVVETKLRKSDDTFVTGALEKANQQTKRMSQLINGFLNISRLESGKIAIERRSFLIGGLIREVIEEVSLAGTTHIFELQSCGKTVVQADQPKISSVLSNLLSNAVKYSPKGSRIWVSCEAFEGELRVSIADEGIGIRPEDREKIFERFYRVKSNSHISGFGIGLYLSAEIVEHHGGRIWVESETGKGSVFYFTLPLNKSAARNQ</sequence>
<evidence type="ECO:0000313" key="12">
    <source>
        <dbReference type="Proteomes" id="UP000199072"/>
    </source>
</evidence>
<dbReference type="InterPro" id="IPR000014">
    <property type="entry name" value="PAS"/>
</dbReference>
<dbReference type="PANTHER" id="PTHR45453">
    <property type="entry name" value="PHOSPHATE REGULON SENSOR PROTEIN PHOR"/>
    <property type="match status" value="1"/>
</dbReference>
<feature type="domain" description="PAS" evidence="9">
    <location>
        <begin position="149"/>
        <end position="219"/>
    </location>
</feature>
<dbReference type="PROSITE" id="PS50112">
    <property type="entry name" value="PAS"/>
    <property type="match status" value="1"/>
</dbReference>
<keyword evidence="3" id="KW-0597">Phosphoprotein</keyword>
<dbReference type="Gene3D" id="3.30.565.10">
    <property type="entry name" value="Histidine kinase-like ATPase, C-terminal domain"/>
    <property type="match status" value="1"/>
</dbReference>
<dbReference type="EMBL" id="FNAI01000018">
    <property type="protein sequence ID" value="SDF46426.1"/>
    <property type="molecule type" value="Genomic_DNA"/>
</dbReference>
<dbReference type="Pfam" id="PF08448">
    <property type="entry name" value="PAS_4"/>
    <property type="match status" value="1"/>
</dbReference>
<dbReference type="GO" id="GO:0016036">
    <property type="term" value="P:cellular response to phosphate starvation"/>
    <property type="evidence" value="ECO:0007669"/>
    <property type="project" value="TreeGrafter"/>
</dbReference>
<dbReference type="InterPro" id="IPR036890">
    <property type="entry name" value="HATPase_C_sf"/>
</dbReference>
<dbReference type="AlphaFoldDB" id="A0A1G7LAL5"/>
<dbReference type="SMART" id="SM00388">
    <property type="entry name" value="HisKA"/>
    <property type="match status" value="1"/>
</dbReference>
<organism evidence="11 12">
    <name type="scientific">Mucilaginibacter pineti</name>
    <dbReference type="NCBI Taxonomy" id="1391627"/>
    <lineage>
        <taxon>Bacteria</taxon>
        <taxon>Pseudomonadati</taxon>
        <taxon>Bacteroidota</taxon>
        <taxon>Sphingobacteriia</taxon>
        <taxon>Sphingobacteriales</taxon>
        <taxon>Sphingobacteriaceae</taxon>
        <taxon>Mucilaginibacter</taxon>
    </lineage>
</organism>
<dbReference type="SUPFAM" id="SSF47384">
    <property type="entry name" value="Homodimeric domain of signal transducing histidine kinase"/>
    <property type="match status" value="1"/>
</dbReference>
<evidence type="ECO:0000256" key="7">
    <source>
        <dbReference type="ARBA" id="ARBA00023136"/>
    </source>
</evidence>
<name>A0A1G7LAL5_9SPHI</name>
<keyword evidence="7" id="KW-0472">Membrane</keyword>
<dbReference type="InterPro" id="IPR000700">
    <property type="entry name" value="PAS-assoc_C"/>
</dbReference>
<dbReference type="FunFam" id="3.30.450.20:FF:000099">
    <property type="entry name" value="Sensory box sensor histidine kinase"/>
    <property type="match status" value="1"/>
</dbReference>
<dbReference type="InterPro" id="IPR004358">
    <property type="entry name" value="Sig_transdc_His_kin-like_C"/>
</dbReference>
<feature type="domain" description="PAC" evidence="10">
    <location>
        <begin position="222"/>
        <end position="274"/>
    </location>
</feature>
<evidence type="ECO:0000259" key="8">
    <source>
        <dbReference type="PROSITE" id="PS50109"/>
    </source>
</evidence>
<keyword evidence="5" id="KW-0418">Kinase</keyword>
<evidence type="ECO:0000259" key="10">
    <source>
        <dbReference type="PROSITE" id="PS50113"/>
    </source>
</evidence>
<dbReference type="PANTHER" id="PTHR45453:SF1">
    <property type="entry name" value="PHOSPHATE REGULON SENSOR PROTEIN PHOR"/>
    <property type="match status" value="1"/>
</dbReference>
<dbReference type="InterPro" id="IPR003594">
    <property type="entry name" value="HATPase_dom"/>
</dbReference>
<dbReference type="Gene3D" id="3.30.450.20">
    <property type="entry name" value="PAS domain"/>
    <property type="match status" value="2"/>
</dbReference>
<dbReference type="InterPro" id="IPR036097">
    <property type="entry name" value="HisK_dim/P_sf"/>
</dbReference>
<dbReference type="PRINTS" id="PR00344">
    <property type="entry name" value="BCTRLSENSOR"/>
</dbReference>
<dbReference type="PROSITE" id="PS50113">
    <property type="entry name" value="PAC"/>
    <property type="match status" value="1"/>
</dbReference>
<dbReference type="SUPFAM" id="SSF55785">
    <property type="entry name" value="PYP-like sensor domain (PAS domain)"/>
    <property type="match status" value="2"/>
</dbReference>
<evidence type="ECO:0000256" key="1">
    <source>
        <dbReference type="ARBA" id="ARBA00000085"/>
    </source>
</evidence>
<dbReference type="SUPFAM" id="SSF55874">
    <property type="entry name" value="ATPase domain of HSP90 chaperone/DNA topoisomerase II/histidine kinase"/>
    <property type="match status" value="1"/>
</dbReference>
<dbReference type="InterPro" id="IPR050351">
    <property type="entry name" value="BphY/WalK/GraS-like"/>
</dbReference>
<protein>
    <recommendedName>
        <fullName evidence="2">histidine kinase</fullName>
        <ecNumber evidence="2">2.7.13.3</ecNumber>
    </recommendedName>
</protein>
<dbReference type="FunFam" id="3.30.565.10:FF:000006">
    <property type="entry name" value="Sensor histidine kinase WalK"/>
    <property type="match status" value="1"/>
</dbReference>
<dbReference type="SMART" id="SM00091">
    <property type="entry name" value="PAS"/>
    <property type="match status" value="2"/>
</dbReference>
<evidence type="ECO:0000256" key="5">
    <source>
        <dbReference type="ARBA" id="ARBA00022777"/>
    </source>
</evidence>
<dbReference type="InterPro" id="IPR003661">
    <property type="entry name" value="HisK_dim/P_dom"/>
</dbReference>
<dbReference type="EC" id="2.7.13.3" evidence="2"/>
<dbReference type="Pfam" id="PF02518">
    <property type="entry name" value="HATPase_c"/>
    <property type="match status" value="1"/>
</dbReference>
<evidence type="ECO:0000256" key="6">
    <source>
        <dbReference type="ARBA" id="ARBA00023012"/>
    </source>
</evidence>
<dbReference type="InterPro" id="IPR005467">
    <property type="entry name" value="His_kinase_dom"/>
</dbReference>
<evidence type="ECO:0000256" key="2">
    <source>
        <dbReference type="ARBA" id="ARBA00012438"/>
    </source>
</evidence>
<accession>A0A1G7LAL5</accession>
<dbReference type="GO" id="GO:0005886">
    <property type="term" value="C:plasma membrane"/>
    <property type="evidence" value="ECO:0007669"/>
    <property type="project" value="TreeGrafter"/>
</dbReference>
<dbReference type="Gene3D" id="1.10.287.130">
    <property type="match status" value="1"/>
</dbReference>
<dbReference type="SMART" id="SM00387">
    <property type="entry name" value="HATPase_c"/>
    <property type="match status" value="1"/>
</dbReference>
<keyword evidence="6" id="KW-0902">Two-component regulatory system</keyword>
<dbReference type="CDD" id="cd00130">
    <property type="entry name" value="PAS"/>
    <property type="match status" value="1"/>
</dbReference>
<comment type="catalytic activity">
    <reaction evidence="1">
        <text>ATP + protein L-histidine = ADP + protein N-phospho-L-histidine.</text>
        <dbReference type="EC" id="2.7.13.3"/>
    </reaction>
</comment>
<keyword evidence="12" id="KW-1185">Reference proteome</keyword>
<dbReference type="CDD" id="cd00082">
    <property type="entry name" value="HisKA"/>
    <property type="match status" value="1"/>
</dbReference>
<evidence type="ECO:0000256" key="4">
    <source>
        <dbReference type="ARBA" id="ARBA00022679"/>
    </source>
</evidence>
<dbReference type="GO" id="GO:0004721">
    <property type="term" value="F:phosphoprotein phosphatase activity"/>
    <property type="evidence" value="ECO:0007669"/>
    <property type="project" value="TreeGrafter"/>
</dbReference>
<evidence type="ECO:0000313" key="11">
    <source>
        <dbReference type="EMBL" id="SDF46426.1"/>
    </source>
</evidence>
<dbReference type="CDD" id="cd00075">
    <property type="entry name" value="HATPase"/>
    <property type="match status" value="1"/>
</dbReference>
<evidence type="ECO:0000256" key="3">
    <source>
        <dbReference type="ARBA" id="ARBA00022553"/>
    </source>
</evidence>
<keyword evidence="4" id="KW-0808">Transferase</keyword>
<dbReference type="Pfam" id="PF00512">
    <property type="entry name" value="HisKA"/>
    <property type="match status" value="1"/>
</dbReference>
<dbReference type="Proteomes" id="UP000199072">
    <property type="component" value="Unassembled WGS sequence"/>
</dbReference>
<dbReference type="Pfam" id="PF08447">
    <property type="entry name" value="PAS_3"/>
    <property type="match status" value="1"/>
</dbReference>
<dbReference type="NCBIfam" id="TIGR00229">
    <property type="entry name" value="sensory_box"/>
    <property type="match status" value="1"/>
</dbReference>
<dbReference type="InterPro" id="IPR035965">
    <property type="entry name" value="PAS-like_dom_sf"/>
</dbReference>
<dbReference type="OrthoDB" id="9813151at2"/>
<gene>
    <name evidence="11" type="ORF">SAMN05216464_11896</name>
</gene>
<dbReference type="InterPro" id="IPR013656">
    <property type="entry name" value="PAS_4"/>
</dbReference>
<dbReference type="GO" id="GO:0000155">
    <property type="term" value="F:phosphorelay sensor kinase activity"/>
    <property type="evidence" value="ECO:0007669"/>
    <property type="project" value="InterPro"/>
</dbReference>
<dbReference type="InterPro" id="IPR013655">
    <property type="entry name" value="PAS_fold_3"/>
</dbReference>
<reference evidence="11 12" key="1">
    <citation type="submission" date="2016-10" db="EMBL/GenBank/DDBJ databases">
        <authorList>
            <person name="de Groot N.N."/>
        </authorList>
    </citation>
    <scope>NUCLEOTIDE SEQUENCE [LARGE SCALE GENOMIC DNA]</scope>
    <source>
        <strain evidence="11 12">47C3B</strain>
    </source>
</reference>
<dbReference type="FunFam" id="1.10.287.130:FF:000001">
    <property type="entry name" value="Two-component sensor histidine kinase"/>
    <property type="match status" value="1"/>
</dbReference>
<proteinExistence type="predicted"/>
<dbReference type="PROSITE" id="PS50109">
    <property type="entry name" value="HIS_KIN"/>
    <property type="match status" value="1"/>
</dbReference>